<dbReference type="InterPro" id="IPR005467">
    <property type="entry name" value="His_kinase_dom"/>
</dbReference>
<protein>
    <recommendedName>
        <fullName evidence="3">histidine kinase</fullName>
        <ecNumber evidence="3">2.7.13.3</ecNumber>
    </recommendedName>
</protein>
<accession>A0A857GLM2</accession>
<evidence type="ECO:0000256" key="11">
    <source>
        <dbReference type="ARBA" id="ARBA00023012"/>
    </source>
</evidence>
<evidence type="ECO:0000256" key="7">
    <source>
        <dbReference type="ARBA" id="ARBA00022741"/>
    </source>
</evidence>
<keyword evidence="9 15" id="KW-0067">ATP-binding</keyword>
<dbReference type="EMBL" id="CP024621">
    <property type="protein sequence ID" value="QHD49494.1"/>
    <property type="molecule type" value="Genomic_DNA"/>
</dbReference>
<dbReference type="OrthoDB" id="9806130at2"/>
<dbReference type="CDD" id="cd00075">
    <property type="entry name" value="HATPase"/>
    <property type="match status" value="1"/>
</dbReference>
<dbReference type="SUPFAM" id="SSF47384">
    <property type="entry name" value="Homodimeric domain of signal transducing histidine kinase"/>
    <property type="match status" value="1"/>
</dbReference>
<dbReference type="CDD" id="cd00082">
    <property type="entry name" value="HisKA"/>
    <property type="match status" value="1"/>
</dbReference>
<dbReference type="InterPro" id="IPR038318">
    <property type="entry name" value="KdpD_sf"/>
</dbReference>
<dbReference type="SUPFAM" id="SSF55874">
    <property type="entry name" value="ATPase domain of HSP90 chaperone/DNA topoisomerase II/histidine kinase"/>
    <property type="match status" value="1"/>
</dbReference>
<dbReference type="SMART" id="SM00387">
    <property type="entry name" value="HATPase_c"/>
    <property type="match status" value="1"/>
</dbReference>
<dbReference type="GO" id="GO:0005886">
    <property type="term" value="C:plasma membrane"/>
    <property type="evidence" value="ECO:0007669"/>
    <property type="project" value="TreeGrafter"/>
</dbReference>
<keyword evidence="11" id="KW-0902">Two-component regulatory system</keyword>
<dbReference type="Proteomes" id="UP000463949">
    <property type="component" value="Chromosome"/>
</dbReference>
<evidence type="ECO:0000256" key="9">
    <source>
        <dbReference type="ARBA" id="ARBA00022840"/>
    </source>
</evidence>
<dbReference type="PANTHER" id="PTHR45569">
    <property type="entry name" value="SENSOR PROTEIN KDPD"/>
    <property type="match status" value="1"/>
</dbReference>
<feature type="transmembrane region" description="Helical" evidence="13">
    <location>
        <begin position="89"/>
        <end position="108"/>
    </location>
</feature>
<evidence type="ECO:0000256" key="8">
    <source>
        <dbReference type="ARBA" id="ARBA00022777"/>
    </source>
</evidence>
<dbReference type="InterPro" id="IPR036097">
    <property type="entry name" value="HisK_dim/P_sf"/>
</dbReference>
<evidence type="ECO:0000256" key="13">
    <source>
        <dbReference type="SAM" id="Phobius"/>
    </source>
</evidence>
<dbReference type="PANTHER" id="PTHR45569:SF1">
    <property type="entry name" value="SENSOR PROTEIN KDPD"/>
    <property type="match status" value="1"/>
</dbReference>
<keyword evidence="5" id="KW-0808">Transferase</keyword>
<dbReference type="Pfam" id="PF00512">
    <property type="entry name" value="HisKA"/>
    <property type="match status" value="1"/>
</dbReference>
<dbReference type="GO" id="GO:0000155">
    <property type="term" value="F:phosphorelay sensor kinase activity"/>
    <property type="evidence" value="ECO:0007669"/>
    <property type="project" value="InterPro"/>
</dbReference>
<feature type="transmembrane region" description="Helical" evidence="13">
    <location>
        <begin position="41"/>
        <end position="69"/>
    </location>
</feature>
<evidence type="ECO:0000256" key="6">
    <source>
        <dbReference type="ARBA" id="ARBA00022692"/>
    </source>
</evidence>
<evidence type="ECO:0000313" key="15">
    <source>
        <dbReference type="EMBL" id="QHD49494.1"/>
    </source>
</evidence>
<dbReference type="Gene3D" id="1.10.287.130">
    <property type="match status" value="1"/>
</dbReference>
<dbReference type="InterPro" id="IPR052023">
    <property type="entry name" value="Histidine_kinase_KdpD"/>
</dbReference>
<name>A0A857GLM2_9GAMM</name>
<keyword evidence="7" id="KW-0547">Nucleotide-binding</keyword>
<reference evidence="15 16" key="1">
    <citation type="submission" date="2017-10" db="EMBL/GenBank/DDBJ databases">
        <title>Coral associated bacteria.</title>
        <authorList>
            <person name="Wang X."/>
        </authorList>
    </citation>
    <scope>NUCLEOTIDE SEQUENCE [LARGE SCALE GENOMIC DNA]</scope>
    <source>
        <strain evidence="15 16">SCSIO 43005</strain>
    </source>
</reference>
<comment type="catalytic activity">
    <reaction evidence="1">
        <text>ATP + protein L-histidine = ADP + protein N-phospho-L-histidine.</text>
        <dbReference type="EC" id="2.7.13.3"/>
    </reaction>
</comment>
<evidence type="ECO:0000256" key="5">
    <source>
        <dbReference type="ARBA" id="ARBA00022679"/>
    </source>
</evidence>
<sequence length="363" mass="39255">MTASRRLPTRQEWALVVGTSLVALLAAWWLFAWLALANLSLIFLTAVLACAVLAGSYAAFISALLNFVIFNVGFTEPYFSLAVAEREQLVTLLFFLIVALVVGNITGVSRERMLALNASRLAEEQERLRSALLASVSHDLRTPLASIIGSASSLRALDPQLTSQDRFELLDGILNESERLNRYIQNLLDMTRLGHGELAIERDWISVDDLVASARKRLAGSLTPFNVQQVWDSELPLLHVHPALVEQALVNVLENAARFSPAGGQITISAATDKTASRMTLTVSDGGPGIPHDLREQVFEMFFTGNDGDRSLHGTGLGLAICRGMLGAHGGTVTATDGPDGHGTSIIMTLPLPTTSQEPHHED</sequence>
<evidence type="ECO:0000256" key="10">
    <source>
        <dbReference type="ARBA" id="ARBA00022989"/>
    </source>
</evidence>
<evidence type="ECO:0000256" key="4">
    <source>
        <dbReference type="ARBA" id="ARBA00022553"/>
    </source>
</evidence>
<comment type="subcellular location">
    <subcellularLocation>
        <location evidence="2">Membrane</location>
        <topology evidence="2">Multi-pass membrane protein</topology>
    </subcellularLocation>
</comment>
<dbReference type="InterPro" id="IPR036890">
    <property type="entry name" value="HATPase_C_sf"/>
</dbReference>
<dbReference type="AlphaFoldDB" id="A0A857GLM2"/>
<evidence type="ECO:0000259" key="14">
    <source>
        <dbReference type="PROSITE" id="PS50109"/>
    </source>
</evidence>
<dbReference type="Gene3D" id="1.20.120.620">
    <property type="entry name" value="Backbone structure of the membrane domain of e. Coli histidine kinase receptor kdpd"/>
    <property type="match status" value="1"/>
</dbReference>
<proteinExistence type="predicted"/>
<evidence type="ECO:0000313" key="16">
    <source>
        <dbReference type="Proteomes" id="UP000463949"/>
    </source>
</evidence>
<organism evidence="15 16">
    <name type="scientific">Vreelandella aquamarina</name>
    <dbReference type="NCBI Taxonomy" id="77097"/>
    <lineage>
        <taxon>Bacteria</taxon>
        <taxon>Pseudomonadati</taxon>
        <taxon>Pseudomonadota</taxon>
        <taxon>Gammaproteobacteria</taxon>
        <taxon>Oceanospirillales</taxon>
        <taxon>Halomonadaceae</taxon>
        <taxon>Vreelandella</taxon>
    </lineage>
</organism>
<keyword evidence="10 13" id="KW-1133">Transmembrane helix</keyword>
<dbReference type="Pfam" id="PF13493">
    <property type="entry name" value="DUF4118"/>
    <property type="match status" value="1"/>
</dbReference>
<dbReference type="EC" id="2.7.13.3" evidence="3"/>
<dbReference type="SMART" id="SM00388">
    <property type="entry name" value="HisKA"/>
    <property type="match status" value="1"/>
</dbReference>
<keyword evidence="8" id="KW-0418">Kinase</keyword>
<evidence type="ECO:0000256" key="12">
    <source>
        <dbReference type="ARBA" id="ARBA00023136"/>
    </source>
</evidence>
<dbReference type="InterPro" id="IPR003661">
    <property type="entry name" value="HisK_dim/P_dom"/>
</dbReference>
<keyword evidence="4" id="KW-0597">Phosphoprotein</keyword>
<dbReference type="Gene3D" id="3.30.565.10">
    <property type="entry name" value="Histidine kinase-like ATPase, C-terminal domain"/>
    <property type="match status" value="1"/>
</dbReference>
<evidence type="ECO:0000256" key="2">
    <source>
        <dbReference type="ARBA" id="ARBA00004141"/>
    </source>
</evidence>
<dbReference type="RefSeq" id="WP_159341825.1">
    <property type="nucleotide sequence ID" value="NZ_CP024621.1"/>
</dbReference>
<dbReference type="InterPro" id="IPR025201">
    <property type="entry name" value="KdpD_TM"/>
</dbReference>
<dbReference type="InterPro" id="IPR003594">
    <property type="entry name" value="HATPase_dom"/>
</dbReference>
<evidence type="ECO:0000256" key="1">
    <source>
        <dbReference type="ARBA" id="ARBA00000085"/>
    </source>
</evidence>
<gene>
    <name evidence="15" type="ORF">CTT34_07200</name>
</gene>
<keyword evidence="12 13" id="KW-0472">Membrane</keyword>
<dbReference type="PROSITE" id="PS50109">
    <property type="entry name" value="HIS_KIN"/>
    <property type="match status" value="1"/>
</dbReference>
<dbReference type="Pfam" id="PF02518">
    <property type="entry name" value="HATPase_c"/>
    <property type="match status" value="1"/>
</dbReference>
<evidence type="ECO:0000256" key="3">
    <source>
        <dbReference type="ARBA" id="ARBA00012438"/>
    </source>
</evidence>
<dbReference type="PRINTS" id="PR00344">
    <property type="entry name" value="BCTRLSENSOR"/>
</dbReference>
<dbReference type="KEGG" id="hmd:CTT34_07200"/>
<dbReference type="GO" id="GO:0005524">
    <property type="term" value="F:ATP binding"/>
    <property type="evidence" value="ECO:0007669"/>
    <property type="project" value="UniProtKB-KW"/>
</dbReference>
<keyword evidence="6 13" id="KW-0812">Transmembrane</keyword>
<dbReference type="InterPro" id="IPR004358">
    <property type="entry name" value="Sig_transdc_His_kin-like_C"/>
</dbReference>
<feature type="transmembrane region" description="Helical" evidence="13">
    <location>
        <begin position="13"/>
        <end position="34"/>
    </location>
</feature>
<feature type="domain" description="Histidine kinase" evidence="14">
    <location>
        <begin position="135"/>
        <end position="354"/>
    </location>
</feature>